<dbReference type="PANTHER" id="PTHR23035:SF2">
    <property type="entry name" value="KIAA1430 HOMOLOGUE"/>
    <property type="match status" value="1"/>
</dbReference>
<dbReference type="EMBL" id="GBEZ01023021">
    <property type="protein sequence ID" value="JAC63843.1"/>
    <property type="molecule type" value="Transcribed_RNA"/>
</dbReference>
<evidence type="ECO:0000256" key="2">
    <source>
        <dbReference type="SAM" id="MobiDB-lite"/>
    </source>
</evidence>
<dbReference type="InterPro" id="IPR038791">
    <property type="entry name" value="Cfap97/Hemingway"/>
</dbReference>
<gene>
    <name evidence="3" type="ORF">TSPGSL018_19633</name>
</gene>
<evidence type="ECO:0000256" key="1">
    <source>
        <dbReference type="ARBA" id="ARBA00008315"/>
    </source>
</evidence>
<feature type="region of interest" description="Disordered" evidence="2">
    <location>
        <begin position="321"/>
        <end position="422"/>
    </location>
</feature>
<feature type="region of interest" description="Disordered" evidence="2">
    <location>
        <begin position="215"/>
        <end position="301"/>
    </location>
</feature>
<name>A0A061QVV0_9CHLO</name>
<organism evidence="3">
    <name type="scientific">Tetraselmis sp. GSL018</name>
    <dbReference type="NCBI Taxonomy" id="582737"/>
    <lineage>
        <taxon>Eukaryota</taxon>
        <taxon>Viridiplantae</taxon>
        <taxon>Chlorophyta</taxon>
        <taxon>core chlorophytes</taxon>
        <taxon>Chlorodendrophyceae</taxon>
        <taxon>Chlorodendrales</taxon>
        <taxon>Chlorodendraceae</taxon>
        <taxon>Tetraselmis</taxon>
    </lineage>
</organism>
<dbReference type="InterPro" id="IPR029488">
    <property type="entry name" value="Hmw/CFAP97"/>
</dbReference>
<evidence type="ECO:0000313" key="3">
    <source>
        <dbReference type="EMBL" id="JAC63843.1"/>
    </source>
</evidence>
<accession>A0A061QVV0</accession>
<dbReference type="Pfam" id="PF13879">
    <property type="entry name" value="Hmw_CFAP97"/>
    <property type="match status" value="1"/>
</dbReference>
<protein>
    <submittedName>
        <fullName evidence="3">Uncharacterized protein</fullName>
    </submittedName>
</protein>
<dbReference type="AlphaFoldDB" id="A0A061QVV0"/>
<feature type="compositionally biased region" description="Basic and acidic residues" evidence="2">
    <location>
        <begin position="381"/>
        <end position="391"/>
    </location>
</feature>
<proteinExistence type="inferred from homology"/>
<dbReference type="PANTHER" id="PTHR23035">
    <property type="entry name" value="CILIA- AND FLAGELLA-ASSOCIATED PROTEIN 97-RELATED"/>
    <property type="match status" value="1"/>
</dbReference>
<reference evidence="3" key="1">
    <citation type="submission" date="2014-05" db="EMBL/GenBank/DDBJ databases">
        <title>The transcriptome of the halophilic microalga Tetraselmis sp. GSL018 isolated from the Great Salt Lake, Utah.</title>
        <authorList>
            <person name="Jinkerson R.E."/>
            <person name="D'Adamo S."/>
            <person name="Posewitz M.C."/>
        </authorList>
    </citation>
    <scope>NUCLEOTIDE SEQUENCE</scope>
    <source>
        <strain evidence="3">GSL018</strain>
    </source>
</reference>
<comment type="similarity">
    <text evidence="1">Belongs to the CFAP97 family.</text>
</comment>
<feature type="region of interest" description="Disordered" evidence="2">
    <location>
        <begin position="37"/>
        <end position="59"/>
    </location>
</feature>
<sequence>MADRGRRARPLSSHLVEERYQQYCQRLHLERLANIKSRTDSSPPKTMNLKHMKPGNNHKLNYFKTQRDKEIVRENEVLLKKMTSITEHSRTLKPWSARSTLDYKPGYYYDPVSSQAFVQTKLFIDPSHPRGGRSAFSKSEEMRHIVNENKKLVRSMNGQKPFLRTAELEREDLKNLSRMRMISSYRGPESSRYLPQRPYSSPYLMSSGRKIATYNGPGALINPRSRNPNARKPPMALHDRGISTAPTVLDGRSETRPSTTSGAGRRFGDAQSRAGRSDRRTTRELATSLPPTSEDWVPSRGNSLHASAFDGVLDEIREQDARAAAVNGGSGSEELAGPRMSGHGVGTAEEHGPARGDAPSGSGNGLGEEASASETGQVPTHRTEKGGKPEIAEQLANPSEDQDTTKAASLDEQEGAPGGSPG</sequence>